<evidence type="ECO:0000313" key="4">
    <source>
        <dbReference type="EMBL" id="MPM74502.1"/>
    </source>
</evidence>
<dbReference type="GO" id="GO:0097163">
    <property type="term" value="F:sulfur carrier activity"/>
    <property type="evidence" value="ECO:0007669"/>
    <property type="project" value="TreeGrafter"/>
</dbReference>
<dbReference type="InterPro" id="IPR007453">
    <property type="entry name" value="DsrC/TusE"/>
</dbReference>
<proteinExistence type="inferred from homology"/>
<dbReference type="Pfam" id="PF04358">
    <property type="entry name" value="DsrC"/>
    <property type="match status" value="1"/>
</dbReference>
<comment type="caution">
    <text evidence="4">The sequence shown here is derived from an EMBL/GenBank/DDBJ whole genome shotgun (WGS) entry which is preliminary data.</text>
</comment>
<dbReference type="InterPro" id="IPR042072">
    <property type="entry name" value="DsrC-like_C"/>
</dbReference>
<dbReference type="EMBL" id="VSSQ01026007">
    <property type="protein sequence ID" value="MPM74502.1"/>
    <property type="molecule type" value="Genomic_DNA"/>
</dbReference>
<dbReference type="Gene3D" id="1.10.10.370">
    <property type="entry name" value="DsrC-like protein, C-terminal domain"/>
    <property type="match status" value="1"/>
</dbReference>
<keyword evidence="4" id="KW-0560">Oxidoreductase</keyword>
<evidence type="ECO:0000256" key="1">
    <source>
        <dbReference type="ARBA" id="ARBA00004496"/>
    </source>
</evidence>
<comment type="subcellular location">
    <subcellularLocation>
        <location evidence="1">Cytoplasm</location>
    </subcellularLocation>
</comment>
<name>A0A645CC95_9ZZZZ</name>
<dbReference type="GO" id="GO:0016491">
    <property type="term" value="F:oxidoreductase activity"/>
    <property type="evidence" value="ECO:0007669"/>
    <property type="project" value="UniProtKB-KW"/>
</dbReference>
<dbReference type="EC" id="1.8.99.5" evidence="4"/>
<accession>A0A645CC95</accession>
<dbReference type="InterPro" id="IPR025526">
    <property type="entry name" value="DsrC-like_dom_sf"/>
</dbReference>
<evidence type="ECO:0000256" key="3">
    <source>
        <dbReference type="ARBA" id="ARBA00022490"/>
    </source>
</evidence>
<gene>
    <name evidence="4" type="primary">dsvC_8</name>
    <name evidence="4" type="ORF">SDC9_121490</name>
</gene>
<reference evidence="4" key="1">
    <citation type="submission" date="2019-08" db="EMBL/GenBank/DDBJ databases">
        <authorList>
            <person name="Kucharzyk K."/>
            <person name="Murdoch R.W."/>
            <person name="Higgins S."/>
            <person name="Loffler F."/>
        </authorList>
    </citation>
    <scope>NUCLEOTIDE SEQUENCE</scope>
</reference>
<dbReference type="Gene3D" id="3.30.1420.10">
    <property type="match status" value="1"/>
</dbReference>
<comment type="similarity">
    <text evidence="2">Belongs to the DsrC/TusE family.</text>
</comment>
<dbReference type="InterPro" id="IPR043163">
    <property type="entry name" value="DsrC-like_N"/>
</dbReference>
<dbReference type="GO" id="GO:0002143">
    <property type="term" value="P:tRNA wobble position uridine thiolation"/>
    <property type="evidence" value="ECO:0007669"/>
    <property type="project" value="TreeGrafter"/>
</dbReference>
<dbReference type="AlphaFoldDB" id="A0A645CC95"/>
<dbReference type="PANTHER" id="PTHR37010">
    <property type="entry name" value="SULFURTRANSFERASE TUSE"/>
    <property type="match status" value="1"/>
</dbReference>
<dbReference type="PANTHER" id="PTHR37010:SF1">
    <property type="entry name" value="SULFURTRANSFERASE TUSE"/>
    <property type="match status" value="1"/>
</dbReference>
<sequence length="105" mass="11716">MATLELNGKTFDVDGDGFLTDPTLWNDEVAHLFAKSDGIDELTDRHWSVLRIIRRNFEEKGNAPMIRTICQETGLKLREIYELFPLGPARGACKVAGLPKPDGCV</sequence>
<dbReference type="PIRSF" id="PIRSF006223">
    <property type="entry name" value="DsrC_TusE"/>
    <property type="match status" value="1"/>
</dbReference>
<dbReference type="GO" id="GO:0005737">
    <property type="term" value="C:cytoplasm"/>
    <property type="evidence" value="ECO:0007669"/>
    <property type="project" value="UniProtKB-SubCell"/>
</dbReference>
<protein>
    <submittedName>
        <fullName evidence="4">Sulfite reductase, dissimilatory-type subunit gamma</fullName>
        <ecNumber evidence="4">1.8.99.5</ecNumber>
    </submittedName>
</protein>
<organism evidence="4">
    <name type="scientific">bioreactor metagenome</name>
    <dbReference type="NCBI Taxonomy" id="1076179"/>
    <lineage>
        <taxon>unclassified sequences</taxon>
        <taxon>metagenomes</taxon>
        <taxon>ecological metagenomes</taxon>
    </lineage>
</organism>
<dbReference type="SUPFAM" id="SSF69721">
    <property type="entry name" value="DsrC, the gamma subunit of dissimilatory sulfite reductase"/>
    <property type="match status" value="1"/>
</dbReference>
<evidence type="ECO:0000256" key="2">
    <source>
        <dbReference type="ARBA" id="ARBA00005718"/>
    </source>
</evidence>
<keyword evidence="3" id="KW-0963">Cytoplasm</keyword>
<dbReference type="NCBIfam" id="TIGR03342">
    <property type="entry name" value="dsrC_tusE_dsvC"/>
    <property type="match status" value="1"/>
</dbReference>